<dbReference type="PANTHER" id="PTHR30385">
    <property type="entry name" value="SIGMA FACTOR F FLAGELLAR"/>
    <property type="match status" value="1"/>
</dbReference>
<evidence type="ECO:0000259" key="6">
    <source>
        <dbReference type="Pfam" id="PF04545"/>
    </source>
</evidence>
<dbReference type="InterPro" id="IPR000943">
    <property type="entry name" value="RNA_pol_sigma70"/>
</dbReference>
<dbReference type="Pfam" id="PF04542">
    <property type="entry name" value="Sigma70_r2"/>
    <property type="match status" value="1"/>
</dbReference>
<dbReference type="PRINTS" id="PR00046">
    <property type="entry name" value="SIGMA70FCT"/>
</dbReference>
<dbReference type="InterPro" id="IPR007627">
    <property type="entry name" value="RNA_pol_sigma70_r2"/>
</dbReference>
<dbReference type="InterPro" id="IPR013325">
    <property type="entry name" value="RNA_pol_sigma_r2"/>
</dbReference>
<dbReference type="KEGG" id="cpor:BED41_08270"/>
<dbReference type="GO" id="GO:0003677">
    <property type="term" value="F:DNA binding"/>
    <property type="evidence" value="ECO:0007669"/>
    <property type="project" value="UniProtKB-KW"/>
</dbReference>
<dbReference type="STRING" id="1197717.BED41_08270"/>
<evidence type="ECO:0000313" key="7">
    <source>
        <dbReference type="EMBL" id="ANZ45074.1"/>
    </source>
</evidence>
<evidence type="ECO:0000313" key="8">
    <source>
        <dbReference type="Proteomes" id="UP000093044"/>
    </source>
</evidence>
<dbReference type="SUPFAM" id="SSF88946">
    <property type="entry name" value="Sigma2 domain of RNA polymerase sigma factors"/>
    <property type="match status" value="1"/>
</dbReference>
<dbReference type="Gene3D" id="1.20.120.1810">
    <property type="match status" value="1"/>
</dbReference>
<dbReference type="InterPro" id="IPR036388">
    <property type="entry name" value="WH-like_DNA-bd_sf"/>
</dbReference>
<dbReference type="PANTHER" id="PTHR30385:SF7">
    <property type="entry name" value="RNA POLYMERASE SIGMA FACTOR FLIA"/>
    <property type="match status" value="1"/>
</dbReference>
<dbReference type="GO" id="GO:0006352">
    <property type="term" value="P:DNA-templated transcription initiation"/>
    <property type="evidence" value="ECO:0007669"/>
    <property type="project" value="InterPro"/>
</dbReference>
<keyword evidence="4" id="KW-0804">Transcription</keyword>
<evidence type="ECO:0000256" key="3">
    <source>
        <dbReference type="ARBA" id="ARBA00023125"/>
    </source>
</evidence>
<feature type="domain" description="RNA polymerase sigma-70 region 4" evidence="6">
    <location>
        <begin position="139"/>
        <end position="187"/>
    </location>
</feature>
<feature type="domain" description="RNA polymerase sigma-70 region 2" evidence="5">
    <location>
        <begin position="33"/>
        <end position="99"/>
    </location>
</feature>
<sequence length="201" mass="23092">MSTGAEHNIDQRRDDSQLWRECAAGSEEAREELILANRPMVYWLAKKLKVPYSTYQDLIQEGMLALINAVDSFDVERNIRFSTFAYYKIRGRMINFLQRVEAKAPIPVDEAVFIDESTDNSLLYNESSRSEWSIDLENALSQLSERESEIINALVMEGRVAREVADEKNIDISHVYRIRRKALAKLKSWLGIKESEATSGI</sequence>
<dbReference type="NCBIfam" id="TIGR02937">
    <property type="entry name" value="sigma70-ECF"/>
    <property type="match status" value="1"/>
</dbReference>
<dbReference type="InterPro" id="IPR007630">
    <property type="entry name" value="RNA_pol_sigma70_r4"/>
</dbReference>
<keyword evidence="7" id="KW-0969">Cilium</keyword>
<keyword evidence="1" id="KW-0805">Transcription regulation</keyword>
<dbReference type="GeneID" id="83057845"/>
<evidence type="ECO:0000259" key="5">
    <source>
        <dbReference type="Pfam" id="PF04542"/>
    </source>
</evidence>
<gene>
    <name evidence="7" type="ORF">BED41_08270</name>
</gene>
<dbReference type="GO" id="GO:0016987">
    <property type="term" value="F:sigma factor activity"/>
    <property type="evidence" value="ECO:0007669"/>
    <property type="project" value="UniProtKB-KW"/>
</dbReference>
<dbReference type="InterPro" id="IPR013324">
    <property type="entry name" value="RNA_pol_sigma_r3/r4-like"/>
</dbReference>
<proteinExistence type="predicted"/>
<dbReference type="InterPro" id="IPR014284">
    <property type="entry name" value="RNA_pol_sigma-70_dom"/>
</dbReference>
<dbReference type="SUPFAM" id="SSF88659">
    <property type="entry name" value="Sigma3 and sigma4 domains of RNA polymerase sigma factors"/>
    <property type="match status" value="1"/>
</dbReference>
<evidence type="ECO:0000256" key="4">
    <source>
        <dbReference type="ARBA" id="ARBA00023163"/>
    </source>
</evidence>
<keyword evidence="2" id="KW-0731">Sigma factor</keyword>
<name>A0A1B2I528_9BACT</name>
<keyword evidence="7" id="KW-0282">Flagellum</keyword>
<dbReference type="Proteomes" id="UP000093044">
    <property type="component" value="Chromosome"/>
</dbReference>
<dbReference type="AlphaFoldDB" id="A0A1B2I528"/>
<dbReference type="Pfam" id="PF04545">
    <property type="entry name" value="Sigma70_r4"/>
    <property type="match status" value="1"/>
</dbReference>
<keyword evidence="8" id="KW-1185">Reference proteome</keyword>
<evidence type="ECO:0000256" key="1">
    <source>
        <dbReference type="ARBA" id="ARBA00023015"/>
    </source>
</evidence>
<protein>
    <submittedName>
        <fullName evidence="7">Flagellar biosynthesis protein FliA</fullName>
    </submittedName>
</protein>
<dbReference type="RefSeq" id="WP_066744782.1">
    <property type="nucleotide sequence ID" value="NZ_CP016757.1"/>
</dbReference>
<dbReference type="EMBL" id="CP016757">
    <property type="protein sequence ID" value="ANZ45074.1"/>
    <property type="molecule type" value="Genomic_DNA"/>
</dbReference>
<accession>A0A1B2I528</accession>
<keyword evidence="3" id="KW-0238">DNA-binding</keyword>
<evidence type="ECO:0000256" key="2">
    <source>
        <dbReference type="ARBA" id="ARBA00023082"/>
    </source>
</evidence>
<keyword evidence="7" id="KW-0966">Cell projection</keyword>
<dbReference type="OrthoDB" id="2111981at2"/>
<reference evidence="7" key="1">
    <citation type="submission" date="2016-08" db="EMBL/GenBank/DDBJ databases">
        <title>Complete genome of Cloacibacillus porcorum.</title>
        <authorList>
            <person name="Looft T."/>
            <person name="Bayles D.O."/>
            <person name="Alt D.P."/>
        </authorList>
    </citation>
    <scope>NUCLEOTIDE SEQUENCE [LARGE SCALE GENOMIC DNA]</scope>
    <source>
        <strain evidence="7">CL-84</strain>
    </source>
</reference>
<organism evidence="7 8">
    <name type="scientific">Cloacibacillus porcorum</name>
    <dbReference type="NCBI Taxonomy" id="1197717"/>
    <lineage>
        <taxon>Bacteria</taxon>
        <taxon>Thermotogati</taxon>
        <taxon>Synergistota</taxon>
        <taxon>Synergistia</taxon>
        <taxon>Synergistales</taxon>
        <taxon>Synergistaceae</taxon>
        <taxon>Cloacibacillus</taxon>
    </lineage>
</organism>
<dbReference type="Gene3D" id="1.10.10.10">
    <property type="entry name" value="Winged helix-like DNA-binding domain superfamily/Winged helix DNA-binding domain"/>
    <property type="match status" value="1"/>
</dbReference>